<organism evidence="1 2">
    <name type="scientific">Micromonospora citrea</name>
    <dbReference type="NCBI Taxonomy" id="47855"/>
    <lineage>
        <taxon>Bacteria</taxon>
        <taxon>Bacillati</taxon>
        <taxon>Actinomycetota</taxon>
        <taxon>Actinomycetes</taxon>
        <taxon>Micromonosporales</taxon>
        <taxon>Micromonosporaceae</taxon>
        <taxon>Micromonospora</taxon>
    </lineage>
</organism>
<name>A0A1C6UKE5_9ACTN</name>
<dbReference type="Proteomes" id="UP000199001">
    <property type="component" value="Unassembled WGS sequence"/>
</dbReference>
<dbReference type="EMBL" id="FMHZ01000002">
    <property type="protein sequence ID" value="SCL54550.1"/>
    <property type="molecule type" value="Genomic_DNA"/>
</dbReference>
<accession>A0A1C6UKE5</accession>
<gene>
    <name evidence="1" type="ORF">GA0070606_2300</name>
</gene>
<evidence type="ECO:0000313" key="1">
    <source>
        <dbReference type="EMBL" id="SCL54550.1"/>
    </source>
</evidence>
<keyword evidence="2" id="KW-1185">Reference proteome</keyword>
<dbReference type="AlphaFoldDB" id="A0A1C6UKE5"/>
<protein>
    <submittedName>
        <fullName evidence="1">Uncharacterized protein</fullName>
    </submittedName>
</protein>
<sequence>MAPVGLAGFVDSTAMSEAELDRAVELLVRQVGHWQQPRWAATAAGGNVSRADLVHRLVQEVANLAADAEGGPRREVPRLDNDLALPDQLRVVAADLVAAAPPPEVLARAAVEVTATRDAL</sequence>
<reference evidence="2" key="1">
    <citation type="submission" date="2016-06" db="EMBL/GenBank/DDBJ databases">
        <authorList>
            <person name="Varghese N."/>
            <person name="Submissions Spin"/>
        </authorList>
    </citation>
    <scope>NUCLEOTIDE SEQUENCE [LARGE SCALE GENOMIC DNA]</scope>
    <source>
        <strain evidence="2">DSM 43903</strain>
    </source>
</reference>
<evidence type="ECO:0000313" key="2">
    <source>
        <dbReference type="Proteomes" id="UP000199001"/>
    </source>
</evidence>
<proteinExistence type="predicted"/>